<proteinExistence type="predicted"/>
<dbReference type="SUPFAM" id="SSF53383">
    <property type="entry name" value="PLP-dependent transferases"/>
    <property type="match status" value="1"/>
</dbReference>
<evidence type="ECO:0000256" key="1">
    <source>
        <dbReference type="ARBA" id="ARBA00001933"/>
    </source>
</evidence>
<comment type="caution">
    <text evidence="12">The sequence shown here is derived from an EMBL/GenBank/DDBJ whole genome shotgun (WGS) entry which is preliminary data.</text>
</comment>
<dbReference type="InterPro" id="IPR015424">
    <property type="entry name" value="PyrdxlP-dep_Trfase"/>
</dbReference>
<sequence length="367" mass="42860">MKNNLELDNILKELPHGGNIYRAAKICKKAPSEIIDLSASTNPLITSREILKKIQKLFREISIFLDKYPDPECTQLKKIIAEKYKISEKAILCGNGSTELIYLSIRALSPDKVLIVEPTFIEYEKVTRISGVKKINRIFDLKKEKILKKLKTALKKEKVQAIFLCNPNNPTGWVIEKKKILEIVSEYPDITFLIDEAFIEFCEKESLLREATFYPNLIVFRSFTKFFGLAGLRLGYLVGNEKLIERLKNYKEPWSVNMFAQTLGVFLLTDKNFIKKSLQFFKKEKQYVETALQKIKVEFFPSVTNFYLLYLPKGLDLTKYLLKSGILVRNCYNFYGLNENYIRVSLKKRKENQKFLRVLKTWLKDLL</sequence>
<feature type="domain" description="Aminotransferase class I/classII large" evidence="11">
    <location>
        <begin position="33"/>
        <end position="358"/>
    </location>
</feature>
<name>A0A7C0U3U5_DESA2</name>
<dbReference type="Proteomes" id="UP000886289">
    <property type="component" value="Unassembled WGS sequence"/>
</dbReference>
<dbReference type="CDD" id="cd00609">
    <property type="entry name" value="AAT_like"/>
    <property type="match status" value="1"/>
</dbReference>
<comment type="pathway">
    <text evidence="3">Cofactor biosynthesis; adenosylcobalamin biosynthesis.</text>
</comment>
<dbReference type="NCBIfam" id="TIGR01140">
    <property type="entry name" value="L_thr_O3P_dcar"/>
    <property type="match status" value="1"/>
</dbReference>
<accession>A0A7C0U3U5</accession>
<gene>
    <name evidence="12" type="ORF">ENG63_10015</name>
</gene>
<dbReference type="EC" id="4.1.1.81" evidence="4"/>
<evidence type="ECO:0000313" key="12">
    <source>
        <dbReference type="EMBL" id="HDD45176.1"/>
    </source>
</evidence>
<dbReference type="InterPro" id="IPR004838">
    <property type="entry name" value="NHTrfase_class1_PyrdxlP-BS"/>
</dbReference>
<keyword evidence="7" id="KW-0808">Transferase</keyword>
<evidence type="ECO:0000256" key="5">
    <source>
        <dbReference type="ARBA" id="ARBA00022573"/>
    </source>
</evidence>
<comment type="catalytic activity">
    <reaction evidence="10">
        <text>O-phospho-L-threonine + H(+) = (R)-1-aminopropan-2-yl phosphate + CO2</text>
        <dbReference type="Rhea" id="RHEA:11492"/>
        <dbReference type="ChEBI" id="CHEBI:15378"/>
        <dbReference type="ChEBI" id="CHEBI:16526"/>
        <dbReference type="ChEBI" id="CHEBI:58563"/>
        <dbReference type="ChEBI" id="CHEBI:58675"/>
        <dbReference type="EC" id="4.1.1.81"/>
    </reaction>
</comment>
<organism evidence="12">
    <name type="scientific">Desulfofervidus auxilii</name>
    <dbReference type="NCBI Taxonomy" id="1621989"/>
    <lineage>
        <taxon>Bacteria</taxon>
        <taxon>Pseudomonadati</taxon>
        <taxon>Thermodesulfobacteriota</taxon>
        <taxon>Candidatus Desulfofervidia</taxon>
        <taxon>Candidatus Desulfofervidales</taxon>
        <taxon>Candidatus Desulfofervidaceae</taxon>
        <taxon>Candidatus Desulfofervidus</taxon>
    </lineage>
</organism>
<dbReference type="GO" id="GO:0030170">
    <property type="term" value="F:pyridoxal phosphate binding"/>
    <property type="evidence" value="ECO:0007669"/>
    <property type="project" value="InterPro"/>
</dbReference>
<dbReference type="InterPro" id="IPR004839">
    <property type="entry name" value="Aminotransferase_I/II_large"/>
</dbReference>
<evidence type="ECO:0000256" key="4">
    <source>
        <dbReference type="ARBA" id="ARBA00012285"/>
    </source>
</evidence>
<comment type="cofactor">
    <cofactor evidence="1">
        <name>pyridoxal 5'-phosphate</name>
        <dbReference type="ChEBI" id="CHEBI:597326"/>
    </cofactor>
</comment>
<evidence type="ECO:0000256" key="9">
    <source>
        <dbReference type="ARBA" id="ARBA00029996"/>
    </source>
</evidence>
<dbReference type="PROSITE" id="PS00105">
    <property type="entry name" value="AA_TRANSFER_CLASS_1"/>
    <property type="match status" value="1"/>
</dbReference>
<dbReference type="UniPathway" id="UPA00148"/>
<evidence type="ECO:0000256" key="7">
    <source>
        <dbReference type="ARBA" id="ARBA00022679"/>
    </source>
</evidence>
<evidence type="ECO:0000259" key="11">
    <source>
        <dbReference type="Pfam" id="PF00155"/>
    </source>
</evidence>
<keyword evidence="6" id="KW-0032">Aminotransferase</keyword>
<keyword evidence="5" id="KW-0169">Cobalamin biosynthesis</keyword>
<dbReference type="Gene3D" id="3.90.1150.10">
    <property type="entry name" value="Aspartate Aminotransferase, domain 1"/>
    <property type="match status" value="1"/>
</dbReference>
<dbReference type="Gene3D" id="3.40.640.10">
    <property type="entry name" value="Type I PLP-dependent aspartate aminotransferase-like (Major domain)"/>
    <property type="match status" value="1"/>
</dbReference>
<dbReference type="PANTHER" id="PTHR42885:SF2">
    <property type="entry name" value="HISTIDINOL-PHOSPHATE AMINOTRANSFERASE"/>
    <property type="match status" value="1"/>
</dbReference>
<keyword evidence="8" id="KW-0663">Pyridoxal phosphate</keyword>
<dbReference type="GO" id="GO:0009236">
    <property type="term" value="P:cobalamin biosynthetic process"/>
    <property type="evidence" value="ECO:0007669"/>
    <property type="project" value="UniProtKB-UniPathway"/>
</dbReference>
<evidence type="ECO:0000256" key="2">
    <source>
        <dbReference type="ARBA" id="ARBA00003444"/>
    </source>
</evidence>
<dbReference type="GO" id="GO:0008483">
    <property type="term" value="F:transaminase activity"/>
    <property type="evidence" value="ECO:0007669"/>
    <property type="project" value="UniProtKB-KW"/>
</dbReference>
<reference evidence="12" key="1">
    <citation type="journal article" date="2020" name="mSystems">
        <title>Genome- and Community-Level Interaction Insights into Carbon Utilization and Element Cycling Functions of Hydrothermarchaeota in Hydrothermal Sediment.</title>
        <authorList>
            <person name="Zhou Z."/>
            <person name="Liu Y."/>
            <person name="Xu W."/>
            <person name="Pan J."/>
            <person name="Luo Z.H."/>
            <person name="Li M."/>
        </authorList>
    </citation>
    <scope>NUCLEOTIDE SEQUENCE [LARGE SCALE GENOMIC DNA]</scope>
    <source>
        <strain evidence="12">HyVt-233</strain>
    </source>
</reference>
<dbReference type="GO" id="GO:0048472">
    <property type="term" value="F:threonine-phosphate decarboxylase activity"/>
    <property type="evidence" value="ECO:0007669"/>
    <property type="project" value="UniProtKB-EC"/>
</dbReference>
<keyword evidence="12" id="KW-0456">Lyase</keyword>
<dbReference type="PANTHER" id="PTHR42885">
    <property type="entry name" value="HISTIDINOL-PHOSPHATE AMINOTRANSFERASE-RELATED"/>
    <property type="match status" value="1"/>
</dbReference>
<dbReference type="AlphaFoldDB" id="A0A7C0U3U5"/>
<dbReference type="EMBL" id="DRBS01000370">
    <property type="protein sequence ID" value="HDD45176.1"/>
    <property type="molecule type" value="Genomic_DNA"/>
</dbReference>
<protein>
    <recommendedName>
        <fullName evidence="4">threonine-phosphate decarboxylase</fullName>
        <ecNumber evidence="4">4.1.1.81</ecNumber>
    </recommendedName>
    <alternativeName>
        <fullName evidence="9">L-threonine-O-3-phosphate decarboxylase</fullName>
    </alternativeName>
</protein>
<evidence type="ECO:0000256" key="6">
    <source>
        <dbReference type="ARBA" id="ARBA00022576"/>
    </source>
</evidence>
<evidence type="ECO:0000256" key="8">
    <source>
        <dbReference type="ARBA" id="ARBA00022898"/>
    </source>
</evidence>
<dbReference type="Pfam" id="PF00155">
    <property type="entry name" value="Aminotran_1_2"/>
    <property type="match status" value="1"/>
</dbReference>
<evidence type="ECO:0000256" key="3">
    <source>
        <dbReference type="ARBA" id="ARBA00004953"/>
    </source>
</evidence>
<evidence type="ECO:0000256" key="10">
    <source>
        <dbReference type="ARBA" id="ARBA00048531"/>
    </source>
</evidence>
<comment type="function">
    <text evidence="2">Decarboxylates L-threonine-O-3-phosphate to yield (R)-1-amino-2-propanol O-2-phosphate, the precursor for the linkage between the nucleotide loop and the corrin ring in cobalamin.</text>
</comment>
<dbReference type="InterPro" id="IPR015421">
    <property type="entry name" value="PyrdxlP-dep_Trfase_major"/>
</dbReference>
<dbReference type="InterPro" id="IPR015422">
    <property type="entry name" value="PyrdxlP-dep_Trfase_small"/>
</dbReference>
<dbReference type="InterPro" id="IPR005860">
    <property type="entry name" value="CobD"/>
</dbReference>